<feature type="coiled-coil region" evidence="2">
    <location>
        <begin position="251"/>
        <end position="278"/>
    </location>
</feature>
<dbReference type="InterPro" id="IPR008927">
    <property type="entry name" value="6-PGluconate_DH-like_C_sf"/>
</dbReference>
<sequence length="282" mass="31956">MNFKNICIVGLGLIGGSLSKAFASKGYSVYGFDYDIETINIAKSEGIFSHLSNEIDSNVSNCDLVFVCVSIEKTLDAFKAIIPYLKENCIVCDVASVKSHFFNEVIKIIPKKVNFISTHPMAGTQYSGYKNSFKEIFIDRPFLIIKNEKARHLVDELSNFLKTNLCVNVYLINSIYEHDTLVSLISHLPMFIAVSLSNTLKKYNQDFPYLNLVAGPGFKDTSRLALQNPNFTYSIFKLNKEEILKVVDSYFDTLASLREFLEKDLEALRSEIVAAREFRGRF</sequence>
<evidence type="ECO:0000259" key="3">
    <source>
        <dbReference type="PROSITE" id="PS51176"/>
    </source>
</evidence>
<dbReference type="PANTHER" id="PTHR21363:SF0">
    <property type="entry name" value="PREPHENATE DEHYDROGENASE [NADP(+)]"/>
    <property type="match status" value="1"/>
</dbReference>
<dbReference type="InterPro" id="IPR046826">
    <property type="entry name" value="PDH_N"/>
</dbReference>
<gene>
    <name evidence="4" type="ORF">ENL70_03025</name>
</gene>
<dbReference type="InterPro" id="IPR050812">
    <property type="entry name" value="Preph/Arog_dehydrog"/>
</dbReference>
<protein>
    <submittedName>
        <fullName evidence="4">Prephenate dehydrogenase</fullName>
    </submittedName>
</protein>
<dbReference type="InterPro" id="IPR003099">
    <property type="entry name" value="Prephen_DH"/>
</dbReference>
<dbReference type="GO" id="GO:0006571">
    <property type="term" value="P:tyrosine biosynthetic process"/>
    <property type="evidence" value="ECO:0007669"/>
    <property type="project" value="InterPro"/>
</dbReference>
<dbReference type="GO" id="GO:0070403">
    <property type="term" value="F:NAD+ binding"/>
    <property type="evidence" value="ECO:0007669"/>
    <property type="project" value="InterPro"/>
</dbReference>
<comment type="caution">
    <text evidence="4">The sequence shown here is derived from an EMBL/GenBank/DDBJ whole genome shotgun (WGS) entry which is preliminary data.</text>
</comment>
<dbReference type="PANTHER" id="PTHR21363">
    <property type="entry name" value="PREPHENATE DEHYDROGENASE"/>
    <property type="match status" value="1"/>
</dbReference>
<feature type="domain" description="Prephenate/arogenate dehydrogenase" evidence="3">
    <location>
        <begin position="4"/>
        <end position="282"/>
    </location>
</feature>
<evidence type="ECO:0000256" key="2">
    <source>
        <dbReference type="SAM" id="Coils"/>
    </source>
</evidence>
<reference evidence="4" key="1">
    <citation type="journal article" date="2020" name="mSystems">
        <title>Genome- and Community-Level Interaction Insights into Carbon Utilization and Element Cycling Functions of Hydrothermarchaeota in Hydrothermal Sediment.</title>
        <authorList>
            <person name="Zhou Z."/>
            <person name="Liu Y."/>
            <person name="Xu W."/>
            <person name="Pan J."/>
            <person name="Luo Z.H."/>
            <person name="Li M."/>
        </authorList>
    </citation>
    <scope>NUCLEOTIDE SEQUENCE [LARGE SCALE GENOMIC DNA]</scope>
    <source>
        <strain evidence="4">SpSt-1019</strain>
    </source>
</reference>
<keyword evidence="2" id="KW-0175">Coiled coil</keyword>
<dbReference type="Pfam" id="PF20463">
    <property type="entry name" value="PDH_C"/>
    <property type="match status" value="1"/>
</dbReference>
<dbReference type="SUPFAM" id="SSF48179">
    <property type="entry name" value="6-phosphogluconate dehydrogenase C-terminal domain-like"/>
    <property type="match status" value="1"/>
</dbReference>
<evidence type="ECO:0000313" key="4">
    <source>
        <dbReference type="EMBL" id="HHI65505.1"/>
    </source>
</evidence>
<dbReference type="Gene3D" id="1.10.3660.10">
    <property type="entry name" value="6-phosphogluconate dehydrogenase C-terminal like domain"/>
    <property type="match status" value="1"/>
</dbReference>
<dbReference type="Pfam" id="PF02153">
    <property type="entry name" value="PDH_N"/>
    <property type="match status" value="1"/>
</dbReference>
<proteinExistence type="predicted"/>
<dbReference type="PROSITE" id="PS51176">
    <property type="entry name" value="PDH_ADH"/>
    <property type="match status" value="1"/>
</dbReference>
<dbReference type="GO" id="GO:0008977">
    <property type="term" value="F:prephenate dehydrogenase (NAD+) activity"/>
    <property type="evidence" value="ECO:0007669"/>
    <property type="project" value="InterPro"/>
</dbReference>
<keyword evidence="1" id="KW-0560">Oxidoreductase</keyword>
<accession>A0A7C5P7W3</accession>
<evidence type="ECO:0000256" key="1">
    <source>
        <dbReference type="ARBA" id="ARBA00023002"/>
    </source>
</evidence>
<dbReference type="AlphaFoldDB" id="A0A7C5P7W3"/>
<organism evidence="4">
    <name type="scientific">Thermodesulfobium narugense</name>
    <dbReference type="NCBI Taxonomy" id="184064"/>
    <lineage>
        <taxon>Bacteria</taxon>
        <taxon>Pseudomonadati</taxon>
        <taxon>Thermodesulfobiota</taxon>
        <taxon>Thermodesulfobiia</taxon>
        <taxon>Thermodesulfobiales</taxon>
        <taxon>Thermodesulfobiaceae</taxon>
        <taxon>Thermodesulfobium</taxon>
    </lineage>
</organism>
<name>A0A7C5P7W3_9BACT</name>
<dbReference type="GO" id="GO:0004665">
    <property type="term" value="F:prephenate dehydrogenase (NADP+) activity"/>
    <property type="evidence" value="ECO:0007669"/>
    <property type="project" value="InterPro"/>
</dbReference>
<dbReference type="SUPFAM" id="SSF51735">
    <property type="entry name" value="NAD(P)-binding Rossmann-fold domains"/>
    <property type="match status" value="1"/>
</dbReference>
<dbReference type="EMBL" id="DRUY01000104">
    <property type="protein sequence ID" value="HHI65505.1"/>
    <property type="molecule type" value="Genomic_DNA"/>
</dbReference>
<dbReference type="Gene3D" id="3.40.50.720">
    <property type="entry name" value="NAD(P)-binding Rossmann-like Domain"/>
    <property type="match status" value="1"/>
</dbReference>
<dbReference type="InterPro" id="IPR046825">
    <property type="entry name" value="PDH_C"/>
</dbReference>
<dbReference type="InterPro" id="IPR036291">
    <property type="entry name" value="NAD(P)-bd_dom_sf"/>
</dbReference>